<dbReference type="Proteomes" id="UP000484885">
    <property type="component" value="Unassembled WGS sequence"/>
</dbReference>
<keyword evidence="3" id="KW-1185">Reference proteome</keyword>
<dbReference type="EMBL" id="JAAGSC010000041">
    <property type="protein sequence ID" value="NDY95907.1"/>
    <property type="molecule type" value="Genomic_DNA"/>
</dbReference>
<dbReference type="AlphaFoldDB" id="A0A845UWU7"/>
<dbReference type="RefSeq" id="WP_164211303.1">
    <property type="nucleotide sequence ID" value="NZ_JAAGSC010000041.1"/>
</dbReference>
<dbReference type="Pfam" id="PF03190">
    <property type="entry name" value="Thioredox_DsbH"/>
    <property type="match status" value="1"/>
</dbReference>
<dbReference type="SUPFAM" id="SSF48208">
    <property type="entry name" value="Six-hairpin glycosidases"/>
    <property type="match status" value="1"/>
</dbReference>
<dbReference type="Gene3D" id="3.40.30.10">
    <property type="entry name" value="Glutaredoxin"/>
    <property type="match status" value="1"/>
</dbReference>
<sequence length="680" mass="75293">MDLRNQLDRALSPYLLQHADNPVHWLEWSRESLELARRTQRPILLSIGYSACHWCHVMAEESFADEPTAELMNEHFVNIKVDREERPDLDRIYQLAHQLLSGRGGGWPLTVFLDPDSQAPFFAGTYFPPEPRHGLIGFSDLLARIQEIWSTRRDELRAQHLQVQEALQAIASPHPDESGPAGAADDLIGQLAARFDAEHAGFGTSPKFPQAPVLMALESLIDHDDQAERMLADTLDAIARYGLRDHLGGGFFRYATDAAWEIPHFEKMLSDNALLLGLFARAARRWDHAGYRGLSEQTVNWLLREMRLDNGAFAASCDADSQDGEGAFYVWTPQQVRTLLPADQADIFCARFGLDGPPNFESRAWHPVISKDFDELTDGGRDRKAITALLDEALATLLAARNQRPAPPIDDKLVGSWNGLAIASLAEAGRLLGRKDWREQAARALDAVAISLFGHEPPRAVWRRGRSAQNASLDDHAAALLACLELLQWRFERRWFNLARRIARRIEQQFTDPESGAMYFTSVDHEPLLTRPLAYTDDATPAGAGLAIRGLLRLGDLTGEPTLLAAAERSLRAAAGDAKRTPLAYATLISAALETTQTRAQILLAGPAEQLAAMQRAADQYPAVACYRIPVLDPEDEPPTQLAELASAQSPLAILCRGRRCLAPIRNAAELATALRDEIP</sequence>
<dbReference type="SUPFAM" id="SSF52833">
    <property type="entry name" value="Thioredoxin-like"/>
    <property type="match status" value="1"/>
</dbReference>
<evidence type="ECO:0000313" key="3">
    <source>
        <dbReference type="Proteomes" id="UP000484885"/>
    </source>
</evidence>
<dbReference type="InterPro" id="IPR008928">
    <property type="entry name" value="6-hairpin_glycosidase_sf"/>
</dbReference>
<reference evidence="2 3" key="1">
    <citation type="submission" date="2020-02" db="EMBL/GenBank/DDBJ databases">
        <authorList>
            <person name="Zhang X.-Y."/>
        </authorList>
    </citation>
    <scope>NUCLEOTIDE SEQUENCE [LARGE SCALE GENOMIC DNA]</scope>
    <source>
        <strain evidence="2 3">C33</strain>
    </source>
</reference>
<dbReference type="InterPro" id="IPR004879">
    <property type="entry name" value="Ssp411-like_TRX"/>
</dbReference>
<dbReference type="PANTHER" id="PTHR42899:SF1">
    <property type="entry name" value="SPERMATOGENESIS-ASSOCIATED PROTEIN 20"/>
    <property type="match status" value="1"/>
</dbReference>
<dbReference type="InterPro" id="IPR024705">
    <property type="entry name" value="Ssp411"/>
</dbReference>
<dbReference type="PIRSF" id="PIRSF006402">
    <property type="entry name" value="UCP006402_thioredoxin"/>
    <property type="match status" value="1"/>
</dbReference>
<dbReference type="CDD" id="cd02955">
    <property type="entry name" value="SSP411"/>
    <property type="match status" value="1"/>
</dbReference>
<evidence type="ECO:0000259" key="1">
    <source>
        <dbReference type="Pfam" id="PF03190"/>
    </source>
</evidence>
<protein>
    <submittedName>
        <fullName evidence="2">Thioredoxin domain-containing protein</fullName>
    </submittedName>
</protein>
<proteinExistence type="predicted"/>
<evidence type="ECO:0000313" key="2">
    <source>
        <dbReference type="EMBL" id="NDY95907.1"/>
    </source>
</evidence>
<dbReference type="GO" id="GO:0005975">
    <property type="term" value="P:carbohydrate metabolic process"/>
    <property type="evidence" value="ECO:0007669"/>
    <property type="project" value="InterPro"/>
</dbReference>
<organism evidence="2 3">
    <name type="scientific">Wenzhouxiangella limi</name>
    <dbReference type="NCBI Taxonomy" id="2707351"/>
    <lineage>
        <taxon>Bacteria</taxon>
        <taxon>Pseudomonadati</taxon>
        <taxon>Pseudomonadota</taxon>
        <taxon>Gammaproteobacteria</taxon>
        <taxon>Chromatiales</taxon>
        <taxon>Wenzhouxiangellaceae</taxon>
        <taxon>Wenzhouxiangella</taxon>
    </lineage>
</organism>
<feature type="domain" description="Spermatogenesis-associated protein 20-like TRX" evidence="1">
    <location>
        <begin position="5"/>
        <end position="168"/>
    </location>
</feature>
<comment type="caution">
    <text evidence="2">The sequence shown here is derived from an EMBL/GenBank/DDBJ whole genome shotgun (WGS) entry which is preliminary data.</text>
</comment>
<dbReference type="PANTHER" id="PTHR42899">
    <property type="entry name" value="SPERMATOGENESIS-ASSOCIATED PROTEIN 20"/>
    <property type="match status" value="1"/>
</dbReference>
<dbReference type="InterPro" id="IPR036249">
    <property type="entry name" value="Thioredoxin-like_sf"/>
</dbReference>
<name>A0A845UWU7_9GAMM</name>
<accession>A0A845UWU7</accession>
<gene>
    <name evidence="2" type="ORF">G3I74_09215</name>
</gene>